<keyword evidence="4" id="KW-1185">Reference proteome</keyword>
<dbReference type="VEuPathDB" id="GiardiaDB:SS50377_22730"/>
<organism evidence="2">
    <name type="scientific">Spironucleus salmonicida</name>
    <dbReference type="NCBI Taxonomy" id="348837"/>
    <lineage>
        <taxon>Eukaryota</taxon>
        <taxon>Metamonada</taxon>
        <taxon>Diplomonadida</taxon>
        <taxon>Hexamitidae</taxon>
        <taxon>Hexamitinae</taxon>
        <taxon>Spironucleus</taxon>
    </lineage>
</organism>
<reference evidence="3" key="2">
    <citation type="submission" date="2020-12" db="EMBL/GenBank/DDBJ databases">
        <title>New Spironucleus salmonicida genome in near-complete chromosomes.</title>
        <authorList>
            <person name="Xu F."/>
            <person name="Kurt Z."/>
            <person name="Jimenez-Gonzalez A."/>
            <person name="Astvaldsson A."/>
            <person name="Andersson J.O."/>
            <person name="Svard S.G."/>
        </authorList>
    </citation>
    <scope>NUCLEOTIDE SEQUENCE</scope>
    <source>
        <strain evidence="3">ATCC 50377</strain>
    </source>
</reference>
<dbReference type="Proteomes" id="UP000018208">
    <property type="component" value="Unassembled WGS sequence"/>
</dbReference>
<feature type="region of interest" description="Disordered" evidence="1">
    <location>
        <begin position="178"/>
        <end position="206"/>
    </location>
</feature>
<evidence type="ECO:0000313" key="2">
    <source>
        <dbReference type="EMBL" id="EST44206.1"/>
    </source>
</evidence>
<accession>V6LKG1</accession>
<dbReference type="EMBL" id="AUWU02000003">
    <property type="protein sequence ID" value="KAH0575106.1"/>
    <property type="molecule type" value="Genomic_DNA"/>
</dbReference>
<evidence type="ECO:0000313" key="3">
    <source>
        <dbReference type="EMBL" id="KAH0575106.1"/>
    </source>
</evidence>
<feature type="compositionally biased region" description="Polar residues" evidence="1">
    <location>
        <begin position="186"/>
        <end position="206"/>
    </location>
</feature>
<sequence>MLLDAPGISSQLQPPKRHLKPYLHAGKVSTPSPQLPTSPLLALPEINKNFAPTKPQLTKIVQQQQSKHNLIARNIENLRKLEAKMQNRRQILSQKYEISRILDFESDERQLKDRIQRDLQLSKIAFERQKGAERKGNRNGKGAKNEAKFVSQLIQQNSSESESVETEEIQAPRDEILPFSSKNDEISQNSTNLQVEGKNQSGKSKIQSGKQFFPENKFFTDITELISGLGKRVSGVLAERAFALAGRDGTLGNETFKALVFVLENGRFGLKKLPPAPAAQDANMLKLQLYREFRYISRRAIRNAVEIFSGSENFEVSKIFEILRFCPFGVEKIRKGTDITNFGPEMVQNESASWFHFAVQRKGDNVIFQRMLLALGRAVAGDDVARIERAIAGRPVRFGE</sequence>
<evidence type="ECO:0000256" key="1">
    <source>
        <dbReference type="SAM" id="MobiDB-lite"/>
    </source>
</evidence>
<name>V6LKG1_9EUKA</name>
<reference evidence="2 3" key="1">
    <citation type="journal article" date="2014" name="PLoS Genet.">
        <title>The Genome of Spironucleus salmonicida Highlights a Fish Pathogen Adapted to Fluctuating Environments.</title>
        <authorList>
            <person name="Xu F."/>
            <person name="Jerlstrom-Hultqvist J."/>
            <person name="Einarsson E."/>
            <person name="Astvaldsson A."/>
            <person name="Svard S.G."/>
            <person name="Andersson J.O."/>
        </authorList>
    </citation>
    <scope>NUCLEOTIDE SEQUENCE</scope>
    <source>
        <strain evidence="3">ATCC 50377</strain>
    </source>
</reference>
<dbReference type="EMBL" id="KI546124">
    <property type="protein sequence ID" value="EST44206.1"/>
    <property type="molecule type" value="Genomic_DNA"/>
</dbReference>
<dbReference type="AlphaFoldDB" id="V6LKG1"/>
<evidence type="ECO:0000313" key="4">
    <source>
        <dbReference type="Proteomes" id="UP000018208"/>
    </source>
</evidence>
<protein>
    <submittedName>
        <fullName evidence="2">Uncharacterized protein</fullName>
    </submittedName>
</protein>
<proteinExistence type="predicted"/>
<gene>
    <name evidence="2" type="ORF">SS50377_16014</name>
    <name evidence="3" type="ORF">SS50377_22730</name>
</gene>